<dbReference type="RefSeq" id="WP_207127314.1">
    <property type="nucleotide sequence ID" value="NZ_BOPO01000101.1"/>
</dbReference>
<dbReference type="Proteomes" id="UP000614996">
    <property type="component" value="Unassembled WGS sequence"/>
</dbReference>
<feature type="transmembrane region" description="Helical" evidence="2">
    <location>
        <begin position="440"/>
        <end position="459"/>
    </location>
</feature>
<dbReference type="EMBL" id="BOPO01000101">
    <property type="protein sequence ID" value="GIL29641.1"/>
    <property type="molecule type" value="Genomic_DNA"/>
</dbReference>
<dbReference type="AlphaFoldDB" id="A0A8J4AE56"/>
<feature type="transmembrane region" description="Helical" evidence="2">
    <location>
        <begin position="465"/>
        <end position="484"/>
    </location>
</feature>
<organism evidence="3 4">
    <name type="scientific">Actinocatenispora comari</name>
    <dbReference type="NCBI Taxonomy" id="2807577"/>
    <lineage>
        <taxon>Bacteria</taxon>
        <taxon>Bacillati</taxon>
        <taxon>Actinomycetota</taxon>
        <taxon>Actinomycetes</taxon>
        <taxon>Micromonosporales</taxon>
        <taxon>Micromonosporaceae</taxon>
        <taxon>Actinocatenispora</taxon>
    </lineage>
</organism>
<evidence type="ECO:0000256" key="2">
    <source>
        <dbReference type="SAM" id="Phobius"/>
    </source>
</evidence>
<name>A0A8J4AE56_9ACTN</name>
<evidence type="ECO:0000313" key="4">
    <source>
        <dbReference type="Proteomes" id="UP000614996"/>
    </source>
</evidence>
<keyword evidence="4" id="KW-1185">Reference proteome</keyword>
<keyword evidence="2" id="KW-0812">Transmembrane</keyword>
<proteinExistence type="predicted"/>
<evidence type="ECO:0000313" key="3">
    <source>
        <dbReference type="EMBL" id="GIL29641.1"/>
    </source>
</evidence>
<feature type="compositionally biased region" description="Low complexity" evidence="1">
    <location>
        <begin position="230"/>
        <end position="239"/>
    </location>
</feature>
<sequence length="544" mass="56934">MNEDVAWWLGDGDWYDRRQRQQIEDLDAAISGAYAQSSRLRSRLSAIEGSLSAKVDRIAAAFDAFVELSDIRAELMVYSKPAVVRHAVRELIGQLSAGSTVVPPDLPEVPGYWLVPATHALYAQLTDDDATAARHIEQATELDGPRTRYFLTAALRLAGPVDLSAVQLAALLPAPGAPVTRSARAMWRATAAGAFGAPGTALLVSALVSALGRPDADPAPVVPEPRSGDDSAGSTGGATRPDSTGGATRPDSTGEAARPDRLPAWLTAIGGSGNSAGSVAGALAGLAKRCAPAADEPAETADPAEPLREILAALVDEGHEPERPLLRRAEKLRSLVESGLPRPEFEPWDEPVGSVDELVRHDIFGSDAGPLRAPAVRAALPWLTHAADTLVAGVSAPPRARTARIRGREVTVTASGADATVLDQLRTESDASHQTSSTRLIAGLVVGAVGLVAGVLGAVASNTLVIVLGVLALVVGVGVAVSGWRSNAEAKRYAEMDRDALERSIQSQVETLRQTVEQDNRDRALLDRARADLSEALAQPAATR</sequence>
<gene>
    <name evidence="3" type="ORF">NUM_48950</name>
</gene>
<feature type="region of interest" description="Disordered" evidence="1">
    <location>
        <begin position="215"/>
        <end position="261"/>
    </location>
</feature>
<keyword evidence="2" id="KW-1133">Transmembrane helix</keyword>
<evidence type="ECO:0000256" key="1">
    <source>
        <dbReference type="SAM" id="MobiDB-lite"/>
    </source>
</evidence>
<keyword evidence="2" id="KW-0472">Membrane</keyword>
<accession>A0A8J4AE56</accession>
<comment type="caution">
    <text evidence="3">The sequence shown here is derived from an EMBL/GenBank/DDBJ whole genome shotgun (WGS) entry which is preliminary data.</text>
</comment>
<protein>
    <submittedName>
        <fullName evidence="3">Uncharacterized protein</fullName>
    </submittedName>
</protein>
<reference evidence="4" key="1">
    <citation type="journal article" date="2021" name="Int. J. Syst. Evol. Microbiol.">
        <title>Actinocatenispora comari sp. nov., an endophytic actinomycete isolated from aerial parts of Comarum salesowianum.</title>
        <authorList>
            <person name="Oyunbileg N."/>
            <person name="Iizaka Y."/>
            <person name="Hamada M."/>
            <person name="Davaapurev B.O."/>
            <person name="Fukumoto A."/>
            <person name="Tsetseg B."/>
            <person name="Kato F."/>
            <person name="Tamura T."/>
            <person name="Batkhuu J."/>
            <person name="Anzai Y."/>
        </authorList>
    </citation>
    <scope>NUCLEOTIDE SEQUENCE [LARGE SCALE GENOMIC DNA]</scope>
    <source>
        <strain evidence="4">NUM-2625</strain>
    </source>
</reference>